<proteinExistence type="predicted"/>
<dbReference type="InParanoid" id="A7RZZ3"/>
<keyword evidence="2 6" id="KW-0812">Transmembrane</keyword>
<dbReference type="eggNOG" id="KOG0255">
    <property type="taxonomic scope" value="Eukaryota"/>
</dbReference>
<organism evidence="8 9">
    <name type="scientific">Nematostella vectensis</name>
    <name type="common">Starlet sea anemone</name>
    <dbReference type="NCBI Taxonomy" id="45351"/>
    <lineage>
        <taxon>Eukaryota</taxon>
        <taxon>Metazoa</taxon>
        <taxon>Cnidaria</taxon>
        <taxon>Anthozoa</taxon>
        <taxon>Hexacorallia</taxon>
        <taxon>Actiniaria</taxon>
        <taxon>Edwardsiidae</taxon>
        <taxon>Nematostella</taxon>
    </lineage>
</organism>
<dbReference type="InterPro" id="IPR036259">
    <property type="entry name" value="MFS_trans_sf"/>
</dbReference>
<evidence type="ECO:0000256" key="1">
    <source>
        <dbReference type="ARBA" id="ARBA00004141"/>
    </source>
</evidence>
<feature type="compositionally biased region" description="Basic and acidic residues" evidence="5">
    <location>
        <begin position="523"/>
        <end position="537"/>
    </location>
</feature>
<feature type="transmembrane region" description="Helical" evidence="6">
    <location>
        <begin position="22"/>
        <end position="44"/>
    </location>
</feature>
<feature type="transmembrane region" description="Helical" evidence="6">
    <location>
        <begin position="135"/>
        <end position="153"/>
    </location>
</feature>
<evidence type="ECO:0000256" key="3">
    <source>
        <dbReference type="ARBA" id="ARBA00022989"/>
    </source>
</evidence>
<feature type="transmembrane region" description="Helical" evidence="6">
    <location>
        <begin position="104"/>
        <end position="128"/>
    </location>
</feature>
<feature type="transmembrane region" description="Helical" evidence="6">
    <location>
        <begin position="302"/>
        <end position="318"/>
    </location>
</feature>
<dbReference type="Pfam" id="PF00083">
    <property type="entry name" value="Sugar_tr"/>
    <property type="match status" value="1"/>
</dbReference>
<dbReference type="STRING" id="45351.A7RZZ3"/>
<dbReference type="CDD" id="cd17317">
    <property type="entry name" value="MFS_SLC22"/>
    <property type="match status" value="1"/>
</dbReference>
<evidence type="ECO:0000256" key="6">
    <source>
        <dbReference type="SAM" id="Phobius"/>
    </source>
</evidence>
<feature type="transmembrane region" description="Helical" evidence="6">
    <location>
        <begin position="330"/>
        <end position="348"/>
    </location>
</feature>
<feature type="domain" description="Major facilitator superfamily (MFS) profile" evidence="7">
    <location>
        <begin position="23"/>
        <end position="511"/>
    </location>
</feature>
<dbReference type="PhylomeDB" id="A7RZZ3"/>
<feature type="region of interest" description="Disordered" evidence="5">
    <location>
        <begin position="514"/>
        <end position="543"/>
    </location>
</feature>
<evidence type="ECO:0000313" key="8">
    <source>
        <dbReference type="EMBL" id="EDO42875.1"/>
    </source>
</evidence>
<dbReference type="GO" id="GO:0016020">
    <property type="term" value="C:membrane"/>
    <property type="evidence" value="ECO:0007669"/>
    <property type="project" value="UniProtKB-SubCell"/>
</dbReference>
<evidence type="ECO:0000256" key="5">
    <source>
        <dbReference type="SAM" id="MobiDB-lite"/>
    </source>
</evidence>
<dbReference type="Proteomes" id="UP000001593">
    <property type="component" value="Unassembled WGS sequence"/>
</dbReference>
<dbReference type="OMA" id="WRILTIA"/>
<evidence type="ECO:0000256" key="2">
    <source>
        <dbReference type="ARBA" id="ARBA00022692"/>
    </source>
</evidence>
<sequence length="543" mass="60818">MGLTIDEVLEEIGSMGRYQIRLVFIFCYFGFFVVGFQTMLMTFITGEPGWQCVENSTVCNVTGVHRPGGDHYKLRCDLPRSDWEFAKEFTSTVTQWDLVCEDSIFQGVSSSVIFAGWLLGAIFIGWLSDRTGRRYVVYFGSLGLLAAAVVSALSPFFWLFVLSRAIVGVMIGGSSLCQFILMTEFVGVRHRNVAATLVWFAWTCAFMATPLFAYFIRDWRILTIAVTVTGVPFSFFWWFIPESMRWLLVKGRVTEAEAILRDVAAFNRKKMPDEGLLEPLNKGKVADFRDLFRNRKMVQRTLILWFAWLVNAMVYYGVSLSSPSLGGSMYLNFFLTSIVEIPANFAAIYSMKRFGRKKSVVIPMILASLAAMGAVLLVTDDGNTGEDIDRKGFGGCKLQKPIGKYQINRNNRKSLQPKHGYLAGRITMAMLAKFFIMISFDGVYVYAAELFPTVIRNIGMGTSSAAGRIGSFSSAYVAWLTRVHPLLPYGVMGIGALLSGLLCLLLPETKDKPTSEVCESESQEDKTSHDDYHHDYNGETTIL</sequence>
<name>A7RZZ3_NEMVE</name>
<evidence type="ECO:0000313" key="9">
    <source>
        <dbReference type="Proteomes" id="UP000001593"/>
    </source>
</evidence>
<feature type="transmembrane region" description="Helical" evidence="6">
    <location>
        <begin position="193"/>
        <end position="215"/>
    </location>
</feature>
<feature type="transmembrane region" description="Helical" evidence="6">
    <location>
        <begin position="221"/>
        <end position="240"/>
    </location>
</feature>
<comment type="subcellular location">
    <subcellularLocation>
        <location evidence="1">Membrane</location>
        <topology evidence="1">Multi-pass membrane protein</topology>
    </subcellularLocation>
</comment>
<feature type="transmembrane region" description="Helical" evidence="6">
    <location>
        <begin position="360"/>
        <end position="379"/>
    </location>
</feature>
<dbReference type="HOGENOM" id="CLU_001265_33_4_1"/>
<dbReference type="AlphaFoldDB" id="A7RZZ3"/>
<dbReference type="PROSITE" id="PS50850">
    <property type="entry name" value="MFS"/>
    <property type="match status" value="1"/>
</dbReference>
<keyword evidence="3 6" id="KW-1133">Transmembrane helix</keyword>
<dbReference type="Gene3D" id="1.20.1250.20">
    <property type="entry name" value="MFS general substrate transporter like domains"/>
    <property type="match status" value="1"/>
</dbReference>
<reference evidence="8 9" key="1">
    <citation type="journal article" date="2007" name="Science">
        <title>Sea anemone genome reveals ancestral eumetazoan gene repertoire and genomic organization.</title>
        <authorList>
            <person name="Putnam N.H."/>
            <person name="Srivastava M."/>
            <person name="Hellsten U."/>
            <person name="Dirks B."/>
            <person name="Chapman J."/>
            <person name="Salamov A."/>
            <person name="Terry A."/>
            <person name="Shapiro H."/>
            <person name="Lindquist E."/>
            <person name="Kapitonov V.V."/>
            <person name="Jurka J."/>
            <person name="Genikhovich G."/>
            <person name="Grigoriev I.V."/>
            <person name="Lucas S.M."/>
            <person name="Steele R.E."/>
            <person name="Finnerty J.R."/>
            <person name="Technau U."/>
            <person name="Martindale M.Q."/>
            <person name="Rokhsar D.S."/>
        </authorList>
    </citation>
    <scope>NUCLEOTIDE SEQUENCE [LARGE SCALE GENOMIC DNA]</scope>
    <source>
        <strain evidence="9">CH2 X CH6</strain>
    </source>
</reference>
<dbReference type="PANTHER" id="PTHR24064">
    <property type="entry name" value="SOLUTE CARRIER FAMILY 22 MEMBER"/>
    <property type="match status" value="1"/>
</dbReference>
<gene>
    <name evidence="8" type="ORF">NEMVEDRAFT_v1g241870</name>
</gene>
<dbReference type="InterPro" id="IPR005828">
    <property type="entry name" value="MFS_sugar_transport-like"/>
</dbReference>
<keyword evidence="9" id="KW-1185">Reference proteome</keyword>
<evidence type="ECO:0000259" key="7">
    <source>
        <dbReference type="PROSITE" id="PS50850"/>
    </source>
</evidence>
<dbReference type="InterPro" id="IPR005829">
    <property type="entry name" value="Sugar_transporter_CS"/>
</dbReference>
<keyword evidence="4 6" id="KW-0472">Membrane</keyword>
<evidence type="ECO:0000256" key="4">
    <source>
        <dbReference type="ARBA" id="ARBA00023136"/>
    </source>
</evidence>
<dbReference type="GO" id="GO:0022857">
    <property type="term" value="F:transmembrane transporter activity"/>
    <property type="evidence" value="ECO:0007669"/>
    <property type="project" value="InterPro"/>
</dbReference>
<accession>A7RZZ3</accession>
<feature type="transmembrane region" description="Helical" evidence="6">
    <location>
        <begin position="486"/>
        <end position="506"/>
    </location>
</feature>
<dbReference type="SUPFAM" id="SSF103473">
    <property type="entry name" value="MFS general substrate transporter"/>
    <property type="match status" value="1"/>
</dbReference>
<protein>
    <recommendedName>
        <fullName evidence="7">Major facilitator superfamily (MFS) profile domain-containing protein</fullName>
    </recommendedName>
</protein>
<dbReference type="PROSITE" id="PS00217">
    <property type="entry name" value="SUGAR_TRANSPORT_2"/>
    <property type="match status" value="1"/>
</dbReference>
<dbReference type="EMBL" id="DS469559">
    <property type="protein sequence ID" value="EDO42875.1"/>
    <property type="molecule type" value="Genomic_DNA"/>
</dbReference>
<dbReference type="InterPro" id="IPR020846">
    <property type="entry name" value="MFS_dom"/>
</dbReference>
<feature type="transmembrane region" description="Helical" evidence="6">
    <location>
        <begin position="159"/>
        <end position="181"/>
    </location>
</feature>
<feature type="transmembrane region" description="Helical" evidence="6">
    <location>
        <begin position="422"/>
        <end position="446"/>
    </location>
</feature>